<dbReference type="Proteomes" id="UP000293142">
    <property type="component" value="Unassembled WGS sequence"/>
</dbReference>
<evidence type="ECO:0000313" key="2">
    <source>
        <dbReference type="Proteomes" id="UP000293142"/>
    </source>
</evidence>
<gene>
    <name evidence="1" type="ORF">EYB31_00535</name>
</gene>
<keyword evidence="2" id="KW-1185">Reference proteome</keyword>
<comment type="caution">
    <text evidence="1">The sequence shown here is derived from an EMBL/GenBank/DDBJ whole genome shotgun (WGS) entry which is preliminary data.</text>
</comment>
<sequence>MFTNHYSRIVRITEQFVPFILKYQCLDAHSREYGGNVSPPKAFSEPNTSAHCADVLLSLYYNTDSVYCGKPELLASARLYLDNLLREQHEDGTIDLKETNFHDATSVAFSVQVLGYTYKLVEKYSRHNEQEQDIRGMLLQFFRQSAKGMVEGGFHTPNHRWVMASALSLLTNILGEDQLKDEIQLYLNEGIDCDEQGEYTERSVGIYNVINNRSLLIMAEELAMPELLAHVERNLNMVLNYIEPDDTLFTLNSTRQDNGKESYPVNYFENYFLMAYRTNNKVYAHMSEYLLELTDRLVKKADSLRDMAATVPMPHYLTLCMLDEGLARYESDTEKPARDYEVWFADSGVVRRRADQTTMTIVGNNSTFLKFQYGTNKVYVKFAGTFFSKGQFKGERIEQTERGYSLHYRREWGYVRPFADGSPTNVWREMDHAAREKIQMQTYDMTVHITAEEQGICLEVVSEGIERLPCKLELIFEPGGEWETGDSIIPGEAGRSVILKSGAATYRRDGDDIRLQGGFGEHTYTTVMRGSETHSREKFTVYMTDFTPIDRRIIITAAGQGEGV</sequence>
<reference evidence="1 2" key="1">
    <citation type="submission" date="2019-02" db="EMBL/GenBank/DDBJ databases">
        <title>Paenibacillus sp. nov., isolated from surface-sterilized tissue of Thalictrum simplex L.</title>
        <authorList>
            <person name="Tuo L."/>
        </authorList>
    </citation>
    <scope>NUCLEOTIDE SEQUENCE [LARGE SCALE GENOMIC DNA]</scope>
    <source>
        <strain evidence="1 2">N2SHLJ1</strain>
    </source>
</reference>
<evidence type="ECO:0000313" key="1">
    <source>
        <dbReference type="EMBL" id="TBL81536.1"/>
    </source>
</evidence>
<accession>A0A4Q9DYQ4</accession>
<dbReference type="OrthoDB" id="1290722at2"/>
<organism evidence="1 2">
    <name type="scientific">Paenibacillus thalictri</name>
    <dbReference type="NCBI Taxonomy" id="2527873"/>
    <lineage>
        <taxon>Bacteria</taxon>
        <taxon>Bacillati</taxon>
        <taxon>Bacillota</taxon>
        <taxon>Bacilli</taxon>
        <taxon>Bacillales</taxon>
        <taxon>Paenibacillaceae</taxon>
        <taxon>Paenibacillus</taxon>
    </lineage>
</organism>
<dbReference type="RefSeq" id="WP_131011321.1">
    <property type="nucleotide sequence ID" value="NZ_SIRE01000002.1"/>
</dbReference>
<evidence type="ECO:0008006" key="3">
    <source>
        <dbReference type="Google" id="ProtNLM"/>
    </source>
</evidence>
<dbReference type="AlphaFoldDB" id="A0A4Q9DYQ4"/>
<name>A0A4Q9DYQ4_9BACL</name>
<protein>
    <recommendedName>
        <fullName evidence="3">Heparinase</fullName>
    </recommendedName>
</protein>
<proteinExistence type="predicted"/>
<dbReference type="EMBL" id="SIRE01000002">
    <property type="protein sequence ID" value="TBL81536.1"/>
    <property type="molecule type" value="Genomic_DNA"/>
</dbReference>